<evidence type="ECO:0000313" key="9">
    <source>
        <dbReference type="Proteomes" id="UP000639859"/>
    </source>
</evidence>
<name>A0ABS0SUT0_9CAUL</name>
<evidence type="ECO:0000256" key="4">
    <source>
        <dbReference type="ARBA" id="ARBA00017099"/>
    </source>
</evidence>
<accession>A0ABS0SUT0</accession>
<protein>
    <recommendedName>
        <fullName evidence="4 6">dTDP-4-dehydrorhamnose reductase</fullName>
        <ecNumber evidence="3 6">1.1.1.133</ecNumber>
    </recommendedName>
</protein>
<evidence type="ECO:0000256" key="1">
    <source>
        <dbReference type="ARBA" id="ARBA00004781"/>
    </source>
</evidence>
<keyword evidence="6" id="KW-0521">NADP</keyword>
<reference evidence="8 9" key="1">
    <citation type="submission" date="2020-11" db="EMBL/GenBank/DDBJ databases">
        <title>genome sequence of strain KACC 18849.</title>
        <authorList>
            <person name="Gao J."/>
            <person name="Zhang X."/>
        </authorList>
    </citation>
    <scope>NUCLEOTIDE SEQUENCE [LARGE SCALE GENOMIC DNA]</scope>
    <source>
        <strain evidence="8 9">KACC 18849</strain>
    </source>
</reference>
<comment type="function">
    <text evidence="6">Catalyzes the reduction of dTDP-6-deoxy-L-lyxo-4-hexulose to yield dTDP-L-rhamnose.</text>
</comment>
<evidence type="ECO:0000256" key="3">
    <source>
        <dbReference type="ARBA" id="ARBA00012929"/>
    </source>
</evidence>
<dbReference type="Pfam" id="PF04321">
    <property type="entry name" value="RmlD_sub_bind"/>
    <property type="match status" value="1"/>
</dbReference>
<dbReference type="EC" id="1.1.1.133" evidence="3 6"/>
<dbReference type="RefSeq" id="WP_198575216.1">
    <property type="nucleotide sequence ID" value="NZ_JADWOX010000003.1"/>
</dbReference>
<evidence type="ECO:0000256" key="6">
    <source>
        <dbReference type="RuleBase" id="RU364082"/>
    </source>
</evidence>
<dbReference type="PANTHER" id="PTHR10491:SF4">
    <property type="entry name" value="METHIONINE ADENOSYLTRANSFERASE 2 SUBUNIT BETA"/>
    <property type="match status" value="1"/>
</dbReference>
<evidence type="ECO:0000256" key="5">
    <source>
        <dbReference type="ARBA" id="ARBA00048200"/>
    </source>
</evidence>
<evidence type="ECO:0000256" key="2">
    <source>
        <dbReference type="ARBA" id="ARBA00010944"/>
    </source>
</evidence>
<dbReference type="Gene3D" id="3.90.25.10">
    <property type="entry name" value="UDP-galactose 4-epimerase, domain 1"/>
    <property type="match status" value="1"/>
</dbReference>
<comment type="pathway">
    <text evidence="1 6">Carbohydrate biosynthesis; dTDP-L-rhamnose biosynthesis.</text>
</comment>
<dbReference type="GO" id="GO:0008831">
    <property type="term" value="F:dTDP-4-dehydrorhamnose reductase activity"/>
    <property type="evidence" value="ECO:0007669"/>
    <property type="project" value="UniProtKB-EC"/>
</dbReference>
<dbReference type="Gene3D" id="3.40.50.720">
    <property type="entry name" value="NAD(P)-binding Rossmann-like Domain"/>
    <property type="match status" value="1"/>
</dbReference>
<dbReference type="EMBL" id="JADWOX010000003">
    <property type="protein sequence ID" value="MBI1683274.1"/>
    <property type="molecule type" value="Genomic_DNA"/>
</dbReference>
<keyword evidence="9" id="KW-1185">Reference proteome</keyword>
<dbReference type="SUPFAM" id="SSF51735">
    <property type="entry name" value="NAD(P)-binding Rossmann-fold domains"/>
    <property type="match status" value="1"/>
</dbReference>
<sequence length="292" mass="30812">MTGPILVFGRNGQVAQELALLSERTGRAMVFAGRETLDLADHTSIEGLVDRIGPSAVINAAAHTAVDKAESEVEAAYALNRDAPAAMAAACVARDLPFVHFSTDYVFDGTLERPYVETDPAGPTGVYGASKLAGEQAVAAAGGAAAILRTSWVYSRHGANFIKTMLRLAAGRDEVGVVADQIGRPTWARDCAEAALATVDGLAGDRALAGVYHLSGAGDASWADLAEAVFEISRGRGGPAAEVRRITTADYPTPARRPANSRLDCGKFEAALNWRTRPWRDSLAVCLNEMEL</sequence>
<comment type="caution">
    <text evidence="8">The sequence shown here is derived from an EMBL/GenBank/DDBJ whole genome shotgun (WGS) entry which is preliminary data.</text>
</comment>
<proteinExistence type="inferred from homology"/>
<dbReference type="CDD" id="cd05254">
    <property type="entry name" value="dTDP_HR_like_SDR_e"/>
    <property type="match status" value="1"/>
</dbReference>
<dbReference type="InterPro" id="IPR029903">
    <property type="entry name" value="RmlD-like-bd"/>
</dbReference>
<comment type="cofactor">
    <cofactor evidence="6">
        <name>Mg(2+)</name>
        <dbReference type="ChEBI" id="CHEBI:18420"/>
    </cofactor>
    <text evidence="6">Binds 1 Mg(2+) ion per monomer.</text>
</comment>
<comment type="catalytic activity">
    <reaction evidence="5 6">
        <text>dTDP-beta-L-rhamnose + NADP(+) = dTDP-4-dehydro-beta-L-rhamnose + NADPH + H(+)</text>
        <dbReference type="Rhea" id="RHEA:21796"/>
        <dbReference type="ChEBI" id="CHEBI:15378"/>
        <dbReference type="ChEBI" id="CHEBI:57510"/>
        <dbReference type="ChEBI" id="CHEBI:57783"/>
        <dbReference type="ChEBI" id="CHEBI:58349"/>
        <dbReference type="ChEBI" id="CHEBI:62830"/>
        <dbReference type="EC" id="1.1.1.133"/>
    </reaction>
</comment>
<organism evidence="8 9">
    <name type="scientific">Caulobacter hibisci</name>
    <dbReference type="NCBI Taxonomy" id="2035993"/>
    <lineage>
        <taxon>Bacteria</taxon>
        <taxon>Pseudomonadati</taxon>
        <taxon>Pseudomonadota</taxon>
        <taxon>Alphaproteobacteria</taxon>
        <taxon>Caulobacterales</taxon>
        <taxon>Caulobacteraceae</taxon>
        <taxon>Caulobacter</taxon>
    </lineage>
</organism>
<dbReference type="InterPro" id="IPR005913">
    <property type="entry name" value="dTDP_dehydrorham_reduct"/>
</dbReference>
<comment type="similarity">
    <text evidence="2 6">Belongs to the dTDP-4-dehydrorhamnose reductase family.</text>
</comment>
<dbReference type="PANTHER" id="PTHR10491">
    <property type="entry name" value="DTDP-4-DEHYDRORHAMNOSE REDUCTASE"/>
    <property type="match status" value="1"/>
</dbReference>
<evidence type="ECO:0000313" key="8">
    <source>
        <dbReference type="EMBL" id="MBI1683274.1"/>
    </source>
</evidence>
<dbReference type="Proteomes" id="UP000639859">
    <property type="component" value="Unassembled WGS sequence"/>
</dbReference>
<gene>
    <name evidence="8" type="primary">rfbD</name>
    <name evidence="8" type="ORF">I4Q42_06315</name>
</gene>
<dbReference type="InterPro" id="IPR036291">
    <property type="entry name" value="NAD(P)-bd_dom_sf"/>
</dbReference>
<feature type="domain" description="RmlD-like substrate binding" evidence="7">
    <location>
        <begin position="5"/>
        <end position="290"/>
    </location>
</feature>
<keyword evidence="6 8" id="KW-0560">Oxidoreductase</keyword>
<dbReference type="NCBIfam" id="TIGR01214">
    <property type="entry name" value="rmlD"/>
    <property type="match status" value="1"/>
</dbReference>
<evidence type="ECO:0000259" key="7">
    <source>
        <dbReference type="Pfam" id="PF04321"/>
    </source>
</evidence>